<name>A0ACB1B253_MELEN</name>
<comment type="caution">
    <text evidence="1">The sequence shown here is derived from an EMBL/GenBank/DDBJ whole genome shotgun (WGS) entry which is preliminary data.</text>
</comment>
<evidence type="ECO:0000313" key="2">
    <source>
        <dbReference type="Proteomes" id="UP001497535"/>
    </source>
</evidence>
<protein>
    <submittedName>
        <fullName evidence="1">Uncharacterized protein</fullName>
    </submittedName>
</protein>
<proteinExistence type="predicted"/>
<organism evidence="1 2">
    <name type="scientific">Meloidogyne enterolobii</name>
    <name type="common">Root-knot nematode worm</name>
    <name type="synonym">Meloidogyne mayaguensis</name>
    <dbReference type="NCBI Taxonomy" id="390850"/>
    <lineage>
        <taxon>Eukaryota</taxon>
        <taxon>Metazoa</taxon>
        <taxon>Ecdysozoa</taxon>
        <taxon>Nematoda</taxon>
        <taxon>Chromadorea</taxon>
        <taxon>Rhabditida</taxon>
        <taxon>Tylenchina</taxon>
        <taxon>Tylenchomorpha</taxon>
        <taxon>Tylenchoidea</taxon>
        <taxon>Meloidogynidae</taxon>
        <taxon>Meloidogyninae</taxon>
        <taxon>Meloidogyne</taxon>
    </lineage>
</organism>
<accession>A0ACB1B253</accession>
<gene>
    <name evidence="1" type="ORF">MENTE1834_LOCUS44800</name>
</gene>
<reference evidence="1" key="1">
    <citation type="submission" date="2023-11" db="EMBL/GenBank/DDBJ databases">
        <authorList>
            <person name="Poullet M."/>
        </authorList>
    </citation>
    <scope>NUCLEOTIDE SEQUENCE</scope>
    <source>
        <strain evidence="1">E1834</strain>
    </source>
</reference>
<keyword evidence="2" id="KW-1185">Reference proteome</keyword>
<dbReference type="Proteomes" id="UP001497535">
    <property type="component" value="Unassembled WGS sequence"/>
</dbReference>
<sequence length="97" mass="11451">MEEKIYRQIFFTPTINEENINLLNIGIKYSKLMKIAVRKVMGKTGKDSDEDENSLIRRNNEDKIEHVGSSKGKEKQIGDEEIKIEKEVKFNTYFYNF</sequence>
<dbReference type="EMBL" id="CAVMJV010000142">
    <property type="protein sequence ID" value="CAK5111968.1"/>
    <property type="molecule type" value="Genomic_DNA"/>
</dbReference>
<evidence type="ECO:0000313" key="1">
    <source>
        <dbReference type="EMBL" id="CAK5111968.1"/>
    </source>
</evidence>